<dbReference type="EMBL" id="LC494302">
    <property type="protein sequence ID" value="BBM61774.1"/>
    <property type="molecule type" value="Genomic_DNA"/>
</dbReference>
<protein>
    <submittedName>
        <fullName evidence="1">Uncharacterized protein</fullName>
    </submittedName>
</protein>
<gene>
    <name evidence="1" type="ORF">EO157G_1850</name>
</gene>
<accession>A0A5A4U4Z8</accession>
<proteinExistence type="predicted"/>
<evidence type="ECO:0000313" key="1">
    <source>
        <dbReference type="EMBL" id="BBM61774.1"/>
    </source>
</evidence>
<organism evidence="1 2">
    <name type="scientific">Escherichia phage SP27</name>
    <dbReference type="NCBI Taxonomy" id="2495557"/>
    <lineage>
        <taxon>Viruses</taxon>
        <taxon>Duplodnaviria</taxon>
        <taxon>Heunggongvirae</taxon>
        <taxon>Uroviricota</taxon>
        <taxon>Caudoviricetes</taxon>
        <taxon>Asteriusvirus</taxon>
        <taxon>Asteriusvirus PBECO4</taxon>
    </lineage>
</organism>
<dbReference type="Proteomes" id="UP000321352">
    <property type="component" value="Segment"/>
</dbReference>
<evidence type="ECO:0000313" key="2">
    <source>
        <dbReference type="Proteomes" id="UP000321352"/>
    </source>
</evidence>
<name>A0A5A4U4Z8_9CAUD</name>
<sequence>MIKQKVDFGQPFFVNTKEELRRGITMKKYIIFGIVLFSSTAYGADYHCSVARQDFRNGEFYTTSYTKGIIHDTDRTIGFNAFDNKDSYTSGILSERKTDVMGIEKEFR</sequence>
<reference evidence="1 2" key="1">
    <citation type="submission" date="2019-07" db="EMBL/GenBank/DDBJ databases">
        <title>Whole genome analysis of E. coli Jumbo phage.</title>
        <authorList>
            <person name="Azam A.H."/>
            <person name="Oishi K."/>
            <person name="Miyanaga K."/>
            <person name="Tanji Y."/>
        </authorList>
    </citation>
    <scope>NUCLEOTIDE SEQUENCE [LARGE SCALE GENOMIC DNA]</scope>
    <source>
        <strain evidence="1 2">SP27</strain>
    </source>
</reference>